<dbReference type="EMBL" id="MRCA01000005">
    <property type="protein sequence ID" value="OKH13978.1"/>
    <property type="molecule type" value="Genomic_DNA"/>
</dbReference>
<feature type="repeat" description="WD" evidence="3">
    <location>
        <begin position="195"/>
        <end position="236"/>
    </location>
</feature>
<feature type="repeat" description="WD" evidence="3">
    <location>
        <begin position="113"/>
        <end position="154"/>
    </location>
</feature>
<dbReference type="RefSeq" id="WP_073555812.1">
    <property type="nucleotide sequence ID" value="NZ_MRCA01000005.1"/>
</dbReference>
<dbReference type="SUPFAM" id="SSF50978">
    <property type="entry name" value="WD40 repeat-like"/>
    <property type="match status" value="1"/>
</dbReference>
<keyword evidence="2" id="KW-0677">Repeat</keyword>
<dbReference type="InterPro" id="IPR019775">
    <property type="entry name" value="WD40_repeat_CS"/>
</dbReference>
<feature type="repeat" description="WD" evidence="3">
    <location>
        <begin position="155"/>
        <end position="195"/>
    </location>
</feature>
<dbReference type="AlphaFoldDB" id="A0A1U7GZJ7"/>
<evidence type="ECO:0000313" key="4">
    <source>
        <dbReference type="EMBL" id="OKH13978.1"/>
    </source>
</evidence>
<gene>
    <name evidence="4" type="ORF">NIES592_11665</name>
</gene>
<organism evidence="4 5">
    <name type="scientific">Fischerella major NIES-592</name>
    <dbReference type="NCBI Taxonomy" id="210994"/>
    <lineage>
        <taxon>Bacteria</taxon>
        <taxon>Bacillati</taxon>
        <taxon>Cyanobacteriota</taxon>
        <taxon>Cyanophyceae</taxon>
        <taxon>Nostocales</taxon>
        <taxon>Hapalosiphonaceae</taxon>
        <taxon>Fischerella</taxon>
    </lineage>
</organism>
<dbReference type="PANTHER" id="PTHR44019:SF8">
    <property type="entry name" value="POC1 CENTRIOLAR PROTEIN HOMOLOG"/>
    <property type="match status" value="1"/>
</dbReference>
<dbReference type="OrthoDB" id="494465at2"/>
<proteinExistence type="predicted"/>
<protein>
    <submittedName>
        <fullName evidence="4">Uncharacterized protein</fullName>
    </submittedName>
</protein>
<dbReference type="Proteomes" id="UP000186391">
    <property type="component" value="Unassembled WGS sequence"/>
</dbReference>
<accession>A0A1U7GZJ7</accession>
<evidence type="ECO:0000256" key="1">
    <source>
        <dbReference type="ARBA" id="ARBA00022574"/>
    </source>
</evidence>
<dbReference type="InterPro" id="IPR050505">
    <property type="entry name" value="WDR55/POC1"/>
</dbReference>
<feature type="repeat" description="WD" evidence="3">
    <location>
        <begin position="285"/>
        <end position="326"/>
    </location>
</feature>
<dbReference type="PROSITE" id="PS50082">
    <property type="entry name" value="WD_REPEATS_2"/>
    <property type="match status" value="7"/>
</dbReference>
<sequence>MSNSYSKVFDKILNIRLKISSIRGVSIAGAVAIASLVQVPLVNPATVEARPNPETSNNFFQPQQIYTFKNHSGSIKSLTFSPDSKTLVSGGSHNDGVIRLWSIKNGDIIGTIRKAQKTAVESVLISPDGQTLASCSNDYTVNLWNLKTNKFTRSFIGHTSNVLSLAATPDGKILASGGLDGIRLWDLVKKRPLATLVHYNNISKITISPDGQILASGETQGVVKLWNLNSGQLIRQFSAHTQVVSGLAFTPDGQTLVTASHDGTIKLWDAKTGDFAGTLTENNNSLNHNNWINAIAINPNGRILASGGKQGVVQLWDLTTGKLLNTLEGHTDWVSTIAFSPDGKLFASGGYDKRILVWRI</sequence>
<evidence type="ECO:0000313" key="5">
    <source>
        <dbReference type="Proteomes" id="UP000186391"/>
    </source>
</evidence>
<feature type="repeat" description="WD" evidence="3">
    <location>
        <begin position="237"/>
        <end position="278"/>
    </location>
</feature>
<feature type="repeat" description="WD" evidence="3">
    <location>
        <begin position="327"/>
        <end position="360"/>
    </location>
</feature>
<dbReference type="CDD" id="cd00200">
    <property type="entry name" value="WD40"/>
    <property type="match status" value="1"/>
</dbReference>
<comment type="caution">
    <text evidence="4">The sequence shown here is derived from an EMBL/GenBank/DDBJ whole genome shotgun (WGS) entry which is preliminary data.</text>
</comment>
<dbReference type="PROSITE" id="PS00678">
    <property type="entry name" value="WD_REPEATS_1"/>
    <property type="match status" value="2"/>
</dbReference>
<reference evidence="4 5" key="1">
    <citation type="submission" date="2016-11" db="EMBL/GenBank/DDBJ databases">
        <title>Draft Genome Sequences of Nine Cyanobacterial Strains from Diverse Habitats.</title>
        <authorList>
            <person name="Zhu T."/>
            <person name="Hou S."/>
            <person name="Lu X."/>
            <person name="Hess W.R."/>
        </authorList>
    </citation>
    <scope>NUCLEOTIDE SEQUENCE [LARGE SCALE GENOMIC DNA]</scope>
    <source>
        <strain evidence="4 5">NIES-592</strain>
    </source>
</reference>
<keyword evidence="1 3" id="KW-0853">WD repeat</keyword>
<keyword evidence="5" id="KW-1185">Reference proteome</keyword>
<dbReference type="InterPro" id="IPR020472">
    <property type="entry name" value="WD40_PAC1"/>
</dbReference>
<dbReference type="PRINTS" id="PR00320">
    <property type="entry name" value="GPROTEINBRPT"/>
</dbReference>
<dbReference type="SMART" id="SM00320">
    <property type="entry name" value="WD40"/>
    <property type="match status" value="7"/>
</dbReference>
<dbReference type="Gene3D" id="2.130.10.10">
    <property type="entry name" value="YVTN repeat-like/Quinoprotein amine dehydrogenase"/>
    <property type="match status" value="3"/>
</dbReference>
<name>A0A1U7GZJ7_9CYAN</name>
<dbReference type="InterPro" id="IPR036322">
    <property type="entry name" value="WD40_repeat_dom_sf"/>
</dbReference>
<dbReference type="InterPro" id="IPR015943">
    <property type="entry name" value="WD40/YVTN_repeat-like_dom_sf"/>
</dbReference>
<dbReference type="InterPro" id="IPR001680">
    <property type="entry name" value="WD40_rpt"/>
</dbReference>
<evidence type="ECO:0000256" key="2">
    <source>
        <dbReference type="ARBA" id="ARBA00022737"/>
    </source>
</evidence>
<feature type="repeat" description="WD" evidence="3">
    <location>
        <begin position="68"/>
        <end position="111"/>
    </location>
</feature>
<dbReference type="PANTHER" id="PTHR44019">
    <property type="entry name" value="WD REPEAT-CONTAINING PROTEIN 55"/>
    <property type="match status" value="1"/>
</dbReference>
<evidence type="ECO:0000256" key="3">
    <source>
        <dbReference type="PROSITE-ProRule" id="PRU00221"/>
    </source>
</evidence>
<dbReference type="Pfam" id="PF00400">
    <property type="entry name" value="WD40"/>
    <property type="match status" value="7"/>
</dbReference>
<dbReference type="PROSITE" id="PS50294">
    <property type="entry name" value="WD_REPEATS_REGION"/>
    <property type="match status" value="5"/>
</dbReference>